<evidence type="ECO:0000313" key="2">
    <source>
        <dbReference type="Proteomes" id="UP001060355"/>
    </source>
</evidence>
<protein>
    <submittedName>
        <fullName evidence="1">Major tail protein</fullName>
    </submittedName>
</protein>
<dbReference type="EMBL" id="ON456347">
    <property type="protein sequence ID" value="UTN92932.1"/>
    <property type="molecule type" value="Genomic_DNA"/>
</dbReference>
<organism evidence="1 2">
    <name type="scientific">Gordonia phage Finkle</name>
    <dbReference type="NCBI Taxonomy" id="2926099"/>
    <lineage>
        <taxon>Viruses</taxon>
        <taxon>Duplodnaviria</taxon>
        <taxon>Heunggongvirae</taxon>
        <taxon>Uroviricota</taxon>
        <taxon>Caudoviricetes</taxon>
        <taxon>Finkelvirus</taxon>
        <taxon>Finkelvirus finkel</taxon>
    </lineage>
</organism>
<evidence type="ECO:0000313" key="1">
    <source>
        <dbReference type="EMBL" id="UTN92932.1"/>
    </source>
</evidence>
<accession>A0A9E7T0R8</accession>
<dbReference type="NCBIfam" id="NF047353">
    <property type="entry name" value="tube_lmo2291"/>
    <property type="match status" value="1"/>
</dbReference>
<dbReference type="KEGG" id="vg:80018915"/>
<dbReference type="Proteomes" id="UP001060355">
    <property type="component" value="Segment"/>
</dbReference>
<gene>
    <name evidence="1" type="primary">13</name>
    <name evidence="1" type="ORF">SEA_FINKLE_13</name>
</gene>
<dbReference type="RefSeq" id="YP_010754326.1">
    <property type="nucleotide sequence ID" value="NC_073459.1"/>
</dbReference>
<proteinExistence type="predicted"/>
<keyword evidence="2" id="KW-1185">Reference proteome</keyword>
<reference evidence="1" key="1">
    <citation type="submission" date="2022-05" db="EMBL/GenBank/DDBJ databases">
        <authorList>
            <person name="Ashby S."/>
            <person name="Bressette G."/>
            <person name="Brown S."/>
            <person name="Charles S."/>
            <person name="Neely M.N."/>
            <person name="Molloy S.D."/>
            <person name="Garlena R.A."/>
            <person name="Russell D.A."/>
            <person name="Jacobs-Sera D."/>
            <person name="Hatfull G.F."/>
        </authorList>
    </citation>
    <scope>NUCLEOTIDE SEQUENCE</scope>
</reference>
<name>A0A9E7T0R8_9CAUD</name>
<sequence>MADILLPPPGAELDTIPAGLWACQVLKTGVKIAAATEADWLFINGLRKFGDQFDPQSEDDSDITMGPWKSEAGTSNGFKVDVEGLYKGESDVDGFVPDPGLTSIIEAGRQAPPEKRVIRMWRTDDVPDAYLGVFLCKVKLDAGAPTELQKFSGELICSGKPQSITKPIAPTGP</sequence>
<dbReference type="GeneID" id="80018915"/>